<dbReference type="AlphaFoldDB" id="A0A9Q0FAC5"/>
<dbReference type="EMBL" id="JAKUCV010006511">
    <property type="protein sequence ID" value="KAJ4827034.1"/>
    <property type="molecule type" value="Genomic_DNA"/>
</dbReference>
<gene>
    <name evidence="2" type="ORF">Tsubulata_018208</name>
</gene>
<name>A0A9Q0FAC5_9ROSI</name>
<comment type="caution">
    <text evidence="2">The sequence shown here is derived from an EMBL/GenBank/DDBJ whole genome shotgun (WGS) entry which is preliminary data.</text>
</comment>
<reference evidence="2" key="1">
    <citation type="submission" date="2022-02" db="EMBL/GenBank/DDBJ databases">
        <authorList>
            <person name="Henning P.M."/>
            <person name="McCubbin A.G."/>
            <person name="Shore J.S."/>
        </authorList>
    </citation>
    <scope>NUCLEOTIDE SEQUENCE</scope>
    <source>
        <strain evidence="2">F60SS</strain>
        <tissue evidence="2">Leaves</tissue>
    </source>
</reference>
<dbReference type="Proteomes" id="UP001141552">
    <property type="component" value="Unassembled WGS sequence"/>
</dbReference>
<protein>
    <submittedName>
        <fullName evidence="2">Uncharacterized protein</fullName>
    </submittedName>
</protein>
<proteinExistence type="predicted"/>
<accession>A0A9Q0FAC5</accession>
<evidence type="ECO:0000256" key="1">
    <source>
        <dbReference type="SAM" id="MobiDB-lite"/>
    </source>
</evidence>
<sequence length="92" mass="8687">MAKLTRSRVGPPSGLDPAAPAVAPSPPAIQKHASVFISTTPCEPGEGIDLGAVLGGAEANGGGVLNAAEGGGHFGVVETVGEGVGGEEGGGD</sequence>
<organism evidence="2 3">
    <name type="scientific">Turnera subulata</name>
    <dbReference type="NCBI Taxonomy" id="218843"/>
    <lineage>
        <taxon>Eukaryota</taxon>
        <taxon>Viridiplantae</taxon>
        <taxon>Streptophyta</taxon>
        <taxon>Embryophyta</taxon>
        <taxon>Tracheophyta</taxon>
        <taxon>Spermatophyta</taxon>
        <taxon>Magnoliopsida</taxon>
        <taxon>eudicotyledons</taxon>
        <taxon>Gunneridae</taxon>
        <taxon>Pentapetalae</taxon>
        <taxon>rosids</taxon>
        <taxon>fabids</taxon>
        <taxon>Malpighiales</taxon>
        <taxon>Passifloraceae</taxon>
        <taxon>Turnera</taxon>
    </lineage>
</organism>
<evidence type="ECO:0000313" key="2">
    <source>
        <dbReference type="EMBL" id="KAJ4827034.1"/>
    </source>
</evidence>
<feature type="region of interest" description="Disordered" evidence="1">
    <location>
        <begin position="1"/>
        <end position="26"/>
    </location>
</feature>
<keyword evidence="3" id="KW-1185">Reference proteome</keyword>
<evidence type="ECO:0000313" key="3">
    <source>
        <dbReference type="Proteomes" id="UP001141552"/>
    </source>
</evidence>
<reference evidence="2" key="2">
    <citation type="journal article" date="2023" name="Plants (Basel)">
        <title>Annotation of the Turnera subulata (Passifloraceae) Draft Genome Reveals the S-Locus Evolved after the Divergence of Turneroideae from Passifloroideae in a Stepwise Manner.</title>
        <authorList>
            <person name="Henning P.M."/>
            <person name="Roalson E.H."/>
            <person name="Mir W."/>
            <person name="McCubbin A.G."/>
            <person name="Shore J.S."/>
        </authorList>
    </citation>
    <scope>NUCLEOTIDE SEQUENCE</scope>
    <source>
        <strain evidence="2">F60SS</strain>
    </source>
</reference>